<proteinExistence type="predicted"/>
<sequence>MIPFITKYDVYKTWDFLAEMTAAKQNVKNVV</sequence>
<dbReference type="AlphaFoldDB" id="A0A382WAP6"/>
<gene>
    <name evidence="1" type="ORF">METZ01_LOCUS408052</name>
</gene>
<accession>A0A382WAP6</accession>
<protein>
    <submittedName>
        <fullName evidence="1">Uncharacterized protein</fullName>
    </submittedName>
</protein>
<evidence type="ECO:0000313" key="1">
    <source>
        <dbReference type="EMBL" id="SVD55198.1"/>
    </source>
</evidence>
<organism evidence="1">
    <name type="scientific">marine metagenome</name>
    <dbReference type="NCBI Taxonomy" id="408172"/>
    <lineage>
        <taxon>unclassified sequences</taxon>
        <taxon>metagenomes</taxon>
        <taxon>ecological metagenomes</taxon>
    </lineage>
</organism>
<reference evidence="1" key="1">
    <citation type="submission" date="2018-05" db="EMBL/GenBank/DDBJ databases">
        <authorList>
            <person name="Lanie J.A."/>
            <person name="Ng W.-L."/>
            <person name="Kazmierczak K.M."/>
            <person name="Andrzejewski T.M."/>
            <person name="Davidsen T.M."/>
            <person name="Wayne K.J."/>
            <person name="Tettelin H."/>
            <person name="Glass J.I."/>
            <person name="Rusch D."/>
            <person name="Podicherti R."/>
            <person name="Tsui H.-C.T."/>
            <person name="Winkler M.E."/>
        </authorList>
    </citation>
    <scope>NUCLEOTIDE SEQUENCE</scope>
</reference>
<name>A0A382WAP6_9ZZZZ</name>
<dbReference type="EMBL" id="UINC01157938">
    <property type="protein sequence ID" value="SVD55198.1"/>
    <property type="molecule type" value="Genomic_DNA"/>
</dbReference>